<keyword evidence="2" id="KW-1185">Reference proteome</keyword>
<dbReference type="KEGG" id="anr:Ana3638_21310"/>
<dbReference type="Gene3D" id="3.60.15.10">
    <property type="entry name" value="Ribonuclease Z/Hydroxyacylglutathione hydrolase-like"/>
    <property type="match status" value="1"/>
</dbReference>
<dbReference type="InterPro" id="IPR036866">
    <property type="entry name" value="RibonucZ/Hydroxyglut_hydro"/>
</dbReference>
<dbReference type="EMBL" id="CP048000">
    <property type="protein sequence ID" value="QHQ63007.1"/>
    <property type="molecule type" value="Genomic_DNA"/>
</dbReference>
<sequence>MKITYIHHSGFCVETETTVLIFDYYKGTIPLFHKKKDVYVFSSHKHQDHFNLEIFELAKIYPEITFILSSDIRMNEAYMDRKNIPESIRPHIYFIGKNETKTFPVKSSTKDGHPDSSLDNKSSNLLVETLTSTDEGVAFIVTVNGKVIYHAGDLNWWSWEGETKEEYTDMTDRFQTEILKIKDRHFDVAFLPLDPRQEDRFWWGFDYFMKSTKTALAFPMHFWKDYTIISKLKNMGNAEEYSNRIMDIKEEGQIYEV</sequence>
<dbReference type="PANTHER" id="PTHR42967:SF1">
    <property type="entry name" value="MBL FOLD METALLO-HYDROLASE"/>
    <property type="match status" value="1"/>
</dbReference>
<dbReference type="Proteomes" id="UP000464314">
    <property type="component" value="Chromosome"/>
</dbReference>
<dbReference type="PANTHER" id="PTHR42967">
    <property type="entry name" value="METAL DEPENDENT HYDROLASE"/>
    <property type="match status" value="1"/>
</dbReference>
<dbReference type="Pfam" id="PF13483">
    <property type="entry name" value="Lactamase_B_3"/>
    <property type="match status" value="1"/>
</dbReference>
<dbReference type="RefSeq" id="WP_161839829.1">
    <property type="nucleotide sequence ID" value="NZ_CP048000.1"/>
</dbReference>
<accession>A0A6P1TRN3</accession>
<dbReference type="GO" id="GO:0016787">
    <property type="term" value="F:hydrolase activity"/>
    <property type="evidence" value="ECO:0007669"/>
    <property type="project" value="UniProtKB-KW"/>
</dbReference>
<dbReference type="SUPFAM" id="SSF56281">
    <property type="entry name" value="Metallo-hydrolase/oxidoreductase"/>
    <property type="match status" value="1"/>
</dbReference>
<proteinExistence type="predicted"/>
<reference evidence="1 2" key="1">
    <citation type="submission" date="2020-01" db="EMBL/GenBank/DDBJ databases">
        <title>Genome analysis of Anaerocolumna sp. CBA3638.</title>
        <authorList>
            <person name="Kim J."/>
            <person name="Roh S.W."/>
        </authorList>
    </citation>
    <scope>NUCLEOTIDE SEQUENCE [LARGE SCALE GENOMIC DNA]</scope>
    <source>
        <strain evidence="1 2">CBA3638</strain>
    </source>
</reference>
<protein>
    <submittedName>
        <fullName evidence="1">MBL fold metallo-hydrolase</fullName>
    </submittedName>
</protein>
<name>A0A6P1TRN3_9FIRM</name>
<dbReference type="AlphaFoldDB" id="A0A6P1TRN3"/>
<organism evidence="1 2">
    <name type="scientific">Anaerocolumna sedimenticola</name>
    <dbReference type="NCBI Taxonomy" id="2696063"/>
    <lineage>
        <taxon>Bacteria</taxon>
        <taxon>Bacillati</taxon>
        <taxon>Bacillota</taxon>
        <taxon>Clostridia</taxon>
        <taxon>Lachnospirales</taxon>
        <taxon>Lachnospiraceae</taxon>
        <taxon>Anaerocolumna</taxon>
    </lineage>
</organism>
<keyword evidence="1" id="KW-0378">Hydrolase</keyword>
<gene>
    <name evidence="1" type="ORF">Ana3638_21310</name>
</gene>
<evidence type="ECO:0000313" key="2">
    <source>
        <dbReference type="Proteomes" id="UP000464314"/>
    </source>
</evidence>
<evidence type="ECO:0000313" key="1">
    <source>
        <dbReference type="EMBL" id="QHQ63007.1"/>
    </source>
</evidence>